<dbReference type="Pfam" id="PF00488">
    <property type="entry name" value="MutS_V"/>
    <property type="match status" value="1"/>
</dbReference>
<organism evidence="12 13">
    <name type="scientific">Candidatus Dormiibacter inghamiae</name>
    <dbReference type="NCBI Taxonomy" id="3127013"/>
    <lineage>
        <taxon>Bacteria</taxon>
        <taxon>Bacillati</taxon>
        <taxon>Candidatus Dormiibacterota</taxon>
        <taxon>Candidatus Dormibacteria</taxon>
        <taxon>Candidatus Dormibacterales</taxon>
        <taxon>Candidatus Dormibacteraceae</taxon>
        <taxon>Candidatus Dormiibacter</taxon>
    </lineage>
</organism>
<dbReference type="NCBIfam" id="NF003810">
    <property type="entry name" value="PRK05399.1"/>
    <property type="match status" value="1"/>
</dbReference>
<evidence type="ECO:0000256" key="7">
    <source>
        <dbReference type="ARBA" id="ARBA00023204"/>
    </source>
</evidence>
<comment type="function">
    <text evidence="8 9">This protein is involved in the repair of mismatches in DNA. It is possible that it carries out the mismatch recognition step. This protein has a weak ATPase activity.</text>
</comment>
<dbReference type="SMART" id="SM00533">
    <property type="entry name" value="MUTSd"/>
    <property type="match status" value="1"/>
</dbReference>
<dbReference type="NCBIfam" id="TIGR01070">
    <property type="entry name" value="mutS1"/>
    <property type="match status" value="1"/>
</dbReference>
<dbReference type="InterPro" id="IPR007861">
    <property type="entry name" value="DNA_mismatch_repair_MutS_clamp"/>
</dbReference>
<keyword evidence="4 9" id="KW-0227">DNA damage</keyword>
<dbReference type="PANTHER" id="PTHR11361:SF34">
    <property type="entry name" value="DNA MISMATCH REPAIR PROTEIN MSH1, MITOCHONDRIAL"/>
    <property type="match status" value="1"/>
</dbReference>
<evidence type="ECO:0000256" key="5">
    <source>
        <dbReference type="ARBA" id="ARBA00022840"/>
    </source>
</evidence>
<keyword evidence="6 9" id="KW-0238">DNA-binding</keyword>
<dbReference type="EMBL" id="JAEKNQ010000028">
    <property type="protein sequence ID" value="MBJ7602944.1"/>
    <property type="molecule type" value="Genomic_DNA"/>
</dbReference>
<dbReference type="InterPro" id="IPR000432">
    <property type="entry name" value="DNA_mismatch_repair_MutS_C"/>
</dbReference>
<dbReference type="GO" id="GO:0005524">
    <property type="term" value="F:ATP binding"/>
    <property type="evidence" value="ECO:0007669"/>
    <property type="project" value="UniProtKB-UniRule"/>
</dbReference>
<dbReference type="InterPro" id="IPR007860">
    <property type="entry name" value="DNA_mmatch_repair_MutS_con_dom"/>
</dbReference>
<dbReference type="GO" id="GO:0030983">
    <property type="term" value="F:mismatched DNA binding"/>
    <property type="evidence" value="ECO:0007669"/>
    <property type="project" value="InterPro"/>
</dbReference>
<dbReference type="RefSeq" id="WP_338178114.1">
    <property type="nucleotide sequence ID" value="NZ_JAEKNQ010000028.1"/>
</dbReference>
<evidence type="ECO:0000256" key="4">
    <source>
        <dbReference type="ARBA" id="ARBA00022763"/>
    </source>
</evidence>
<dbReference type="GO" id="GO:0140664">
    <property type="term" value="F:ATP-dependent DNA damage sensor activity"/>
    <property type="evidence" value="ECO:0007669"/>
    <property type="project" value="InterPro"/>
</dbReference>
<dbReference type="InterPro" id="IPR016151">
    <property type="entry name" value="DNA_mismatch_repair_MutS_N"/>
</dbReference>
<dbReference type="SUPFAM" id="SSF53150">
    <property type="entry name" value="DNA repair protein MutS, domain II"/>
    <property type="match status" value="1"/>
</dbReference>
<reference evidence="12 13" key="1">
    <citation type="submission" date="2020-10" db="EMBL/GenBank/DDBJ databases">
        <title>Ca. Dormibacterota MAGs.</title>
        <authorList>
            <person name="Montgomery K."/>
        </authorList>
    </citation>
    <scope>NUCLEOTIDE SEQUENCE [LARGE SCALE GENOMIC DNA]</scope>
    <source>
        <strain evidence="12">SC8811_S16_3</strain>
    </source>
</reference>
<dbReference type="GO" id="GO:0005829">
    <property type="term" value="C:cytosol"/>
    <property type="evidence" value="ECO:0007669"/>
    <property type="project" value="TreeGrafter"/>
</dbReference>
<evidence type="ECO:0000313" key="12">
    <source>
        <dbReference type="EMBL" id="MBJ7602944.1"/>
    </source>
</evidence>
<protein>
    <recommendedName>
        <fullName evidence="2 9">DNA mismatch repair protein MutS</fullName>
    </recommendedName>
</protein>
<dbReference type="Pfam" id="PF05188">
    <property type="entry name" value="MutS_II"/>
    <property type="match status" value="1"/>
</dbReference>
<comment type="similarity">
    <text evidence="1 9 10">Belongs to the DNA mismatch repair MutS family.</text>
</comment>
<evidence type="ECO:0000256" key="8">
    <source>
        <dbReference type="ARBA" id="ARBA00024647"/>
    </source>
</evidence>
<dbReference type="Pfam" id="PF01624">
    <property type="entry name" value="MutS_I"/>
    <property type="match status" value="1"/>
</dbReference>
<dbReference type="Pfam" id="PF05190">
    <property type="entry name" value="MutS_IV"/>
    <property type="match status" value="1"/>
</dbReference>
<dbReference type="CDD" id="cd03284">
    <property type="entry name" value="ABC_MutS1"/>
    <property type="match status" value="1"/>
</dbReference>
<dbReference type="GO" id="GO:0006298">
    <property type="term" value="P:mismatch repair"/>
    <property type="evidence" value="ECO:0007669"/>
    <property type="project" value="UniProtKB-UniRule"/>
</dbReference>
<proteinExistence type="inferred from homology"/>
<dbReference type="Pfam" id="PF05192">
    <property type="entry name" value="MutS_III"/>
    <property type="match status" value="1"/>
</dbReference>
<dbReference type="PROSITE" id="PS00486">
    <property type="entry name" value="DNA_MISMATCH_REPAIR_2"/>
    <property type="match status" value="1"/>
</dbReference>
<dbReference type="FunFam" id="3.40.50.300:FF:000870">
    <property type="entry name" value="MutS protein homolog 4"/>
    <property type="match status" value="1"/>
</dbReference>
<dbReference type="InterPro" id="IPR036187">
    <property type="entry name" value="DNA_mismatch_repair_MutS_sf"/>
</dbReference>
<evidence type="ECO:0000256" key="10">
    <source>
        <dbReference type="RuleBase" id="RU003756"/>
    </source>
</evidence>
<dbReference type="InterPro" id="IPR007695">
    <property type="entry name" value="DNA_mismatch_repair_MutS-lik_N"/>
</dbReference>
<evidence type="ECO:0000256" key="1">
    <source>
        <dbReference type="ARBA" id="ARBA00006271"/>
    </source>
</evidence>
<dbReference type="AlphaFoldDB" id="A0A934NDI1"/>
<evidence type="ECO:0000256" key="9">
    <source>
        <dbReference type="HAMAP-Rule" id="MF_00096"/>
    </source>
</evidence>
<dbReference type="InterPro" id="IPR027417">
    <property type="entry name" value="P-loop_NTPase"/>
</dbReference>
<evidence type="ECO:0000256" key="2">
    <source>
        <dbReference type="ARBA" id="ARBA00021982"/>
    </source>
</evidence>
<dbReference type="InterPro" id="IPR036678">
    <property type="entry name" value="MutS_con_dom_sf"/>
</dbReference>
<evidence type="ECO:0000256" key="3">
    <source>
        <dbReference type="ARBA" id="ARBA00022741"/>
    </source>
</evidence>
<dbReference type="InterPro" id="IPR045076">
    <property type="entry name" value="MutS"/>
</dbReference>
<dbReference type="SUPFAM" id="SSF52540">
    <property type="entry name" value="P-loop containing nucleoside triphosphate hydrolases"/>
    <property type="match status" value="1"/>
</dbReference>
<evidence type="ECO:0000313" key="13">
    <source>
        <dbReference type="Proteomes" id="UP000620075"/>
    </source>
</evidence>
<name>A0A934NDI1_9BACT</name>
<evidence type="ECO:0000259" key="11">
    <source>
        <dbReference type="PROSITE" id="PS00486"/>
    </source>
</evidence>
<dbReference type="SMART" id="SM00534">
    <property type="entry name" value="MUTSac"/>
    <property type="match status" value="1"/>
</dbReference>
<sequence>MRQYWSAKAAHPDAILLFRMGDFYEIFFDDAKEAAPLLGITLTSRPAKDGRTPMCGVPHHAWQSYVGRLLKAGRKVAICDQTEPPMSGKLVAREVTRVLTPGTVLDEVYLDPAKSNWLVAAWSSGDESGLAACDVSTAEMQLCQLPTTGLAAELDRLQAAELLSPPDVERYRFDPARGQHRLRTLLGVHFLASIGAEGAPLAVGAAGVLLEYLEHNRVPLDPRSLRISTRSIDASMQLDAVTVRNLEVGALFELCCRCVTPVGARSLRRWLWAPLRDPEAIELRLSAVAELTDAERLELEAALRRLGDLERLASRAASGLATPRELGQLCRALAALPAAKVHAGAGSALLLRQLAADLTEQPELVALLGRALVEDPPAQVNAAGAVRPGYDAQLDAIASASASAREWLAGLEAGERERTGIRSLKVGYNRVFGYYLEVSHSQAPGVPEHYIRKQTLTGGERYITPELKEREAVVLNADQDRAAREQEILAELGRSIAAVSGELLGTAAAIGQLDALVSLAATAADCDWVRPLISSGRELVISGGRHPLVERSVGAGNFVANDTHLEPERGDMVVLTGPNMAGKSTYLRQVALIVLLAQCGSFVPARSARIGLVDRIFTRVGAHDDLAGGMSTFMVEMTETANILNHATPASLLVLDEVGRGTSTYDGVSIAQAVVEYLHDNPRLHCRTLFATHYHELTTLAERLPRVRNERVEVAEEGNQVSFLHKVVPGGADRSYGIHVAALAGLPPHLIARARQILAELESHRPLEPAAQQLGLDLQPGEAELRRELAAIELDQLSPLEALRKLYELRGLT</sequence>
<dbReference type="Gene3D" id="1.10.1420.10">
    <property type="match status" value="2"/>
</dbReference>
<dbReference type="InterPro" id="IPR017261">
    <property type="entry name" value="DNA_mismatch_repair_MutS/MSH"/>
</dbReference>
<dbReference type="Proteomes" id="UP000620075">
    <property type="component" value="Unassembled WGS sequence"/>
</dbReference>
<keyword evidence="3 9" id="KW-0547">Nucleotide-binding</keyword>
<dbReference type="Gene3D" id="3.40.50.300">
    <property type="entry name" value="P-loop containing nucleotide triphosphate hydrolases"/>
    <property type="match status" value="1"/>
</dbReference>
<dbReference type="HAMAP" id="MF_00096">
    <property type="entry name" value="MutS"/>
    <property type="match status" value="1"/>
</dbReference>
<dbReference type="Gene3D" id="3.30.420.110">
    <property type="entry name" value="MutS, connector domain"/>
    <property type="match status" value="1"/>
</dbReference>
<keyword evidence="5 9" id="KW-0067">ATP-binding</keyword>
<dbReference type="InterPro" id="IPR007696">
    <property type="entry name" value="DNA_mismatch_repair_MutS_core"/>
</dbReference>
<feature type="domain" description="DNA mismatch repair proteins mutS family" evidence="11">
    <location>
        <begin position="651"/>
        <end position="667"/>
    </location>
</feature>
<feature type="binding site" evidence="9">
    <location>
        <begin position="577"/>
        <end position="584"/>
    </location>
    <ligand>
        <name>ATP</name>
        <dbReference type="ChEBI" id="CHEBI:30616"/>
    </ligand>
</feature>
<dbReference type="GO" id="GO:0003684">
    <property type="term" value="F:damaged DNA binding"/>
    <property type="evidence" value="ECO:0007669"/>
    <property type="project" value="UniProtKB-UniRule"/>
</dbReference>
<evidence type="ECO:0000256" key="6">
    <source>
        <dbReference type="ARBA" id="ARBA00023125"/>
    </source>
</evidence>
<gene>
    <name evidence="9 12" type="primary">mutS</name>
    <name evidence="12" type="ORF">JF888_07100</name>
</gene>
<comment type="caution">
    <text evidence="12">The sequence shown here is derived from an EMBL/GenBank/DDBJ whole genome shotgun (WGS) entry which is preliminary data.</text>
</comment>
<dbReference type="SUPFAM" id="SSF55271">
    <property type="entry name" value="DNA repair protein MutS, domain I"/>
    <property type="match status" value="1"/>
</dbReference>
<dbReference type="PIRSF" id="PIRSF037677">
    <property type="entry name" value="DNA_mis_repair_Msh6"/>
    <property type="match status" value="1"/>
</dbReference>
<accession>A0A934NDI1</accession>
<dbReference type="Gene3D" id="3.40.1170.10">
    <property type="entry name" value="DNA repair protein MutS, domain I"/>
    <property type="match status" value="1"/>
</dbReference>
<dbReference type="SUPFAM" id="SSF48334">
    <property type="entry name" value="DNA repair protein MutS, domain III"/>
    <property type="match status" value="1"/>
</dbReference>
<keyword evidence="7 9" id="KW-0234">DNA repair</keyword>
<dbReference type="InterPro" id="IPR005748">
    <property type="entry name" value="DNA_mismatch_repair_MutS"/>
</dbReference>
<dbReference type="PANTHER" id="PTHR11361">
    <property type="entry name" value="DNA MISMATCH REPAIR PROTEIN MUTS FAMILY MEMBER"/>
    <property type="match status" value="1"/>
</dbReference>